<comment type="caution">
    <text evidence="2">The sequence shown here is derived from an EMBL/GenBank/DDBJ whole genome shotgun (WGS) entry which is preliminary data.</text>
</comment>
<keyword evidence="3" id="KW-1185">Reference proteome</keyword>
<organism evidence="2 3">
    <name type="scientific">Sphaerosporella brunnea</name>
    <dbReference type="NCBI Taxonomy" id="1250544"/>
    <lineage>
        <taxon>Eukaryota</taxon>
        <taxon>Fungi</taxon>
        <taxon>Dikarya</taxon>
        <taxon>Ascomycota</taxon>
        <taxon>Pezizomycotina</taxon>
        <taxon>Pezizomycetes</taxon>
        <taxon>Pezizales</taxon>
        <taxon>Pyronemataceae</taxon>
        <taxon>Sphaerosporella</taxon>
    </lineage>
</organism>
<dbReference type="InParanoid" id="A0A5J5FAA5"/>
<protein>
    <submittedName>
        <fullName evidence="2">Uncharacterized protein</fullName>
    </submittedName>
</protein>
<dbReference type="EMBL" id="VXIS01000012">
    <property type="protein sequence ID" value="KAA8913733.1"/>
    <property type="molecule type" value="Genomic_DNA"/>
</dbReference>
<gene>
    <name evidence="2" type="ORF">FN846DRAFT_886376</name>
</gene>
<proteinExistence type="predicted"/>
<evidence type="ECO:0000313" key="2">
    <source>
        <dbReference type="EMBL" id="KAA8913733.1"/>
    </source>
</evidence>
<dbReference type="AlphaFoldDB" id="A0A5J5FAA5"/>
<name>A0A5J5FAA5_9PEZI</name>
<feature type="compositionally biased region" description="Basic and acidic residues" evidence="1">
    <location>
        <begin position="179"/>
        <end position="189"/>
    </location>
</feature>
<evidence type="ECO:0000256" key="1">
    <source>
        <dbReference type="SAM" id="MobiDB-lite"/>
    </source>
</evidence>
<dbReference type="Proteomes" id="UP000326924">
    <property type="component" value="Unassembled WGS sequence"/>
</dbReference>
<feature type="region of interest" description="Disordered" evidence="1">
    <location>
        <begin position="1"/>
        <end position="21"/>
    </location>
</feature>
<feature type="compositionally biased region" description="Basic and acidic residues" evidence="1">
    <location>
        <begin position="161"/>
        <end position="171"/>
    </location>
</feature>
<evidence type="ECO:0000313" key="3">
    <source>
        <dbReference type="Proteomes" id="UP000326924"/>
    </source>
</evidence>
<feature type="region of interest" description="Disordered" evidence="1">
    <location>
        <begin position="161"/>
        <end position="189"/>
    </location>
</feature>
<reference evidence="2 3" key="1">
    <citation type="submission" date="2019-09" db="EMBL/GenBank/DDBJ databases">
        <title>Draft genome of the ectomycorrhizal ascomycete Sphaerosporella brunnea.</title>
        <authorList>
            <consortium name="DOE Joint Genome Institute"/>
            <person name="Benucci G.M."/>
            <person name="Marozzi G."/>
            <person name="Antonielli L."/>
            <person name="Sanchez S."/>
            <person name="Marco P."/>
            <person name="Wang X."/>
            <person name="Falini L.B."/>
            <person name="Barry K."/>
            <person name="Haridas S."/>
            <person name="Lipzen A."/>
            <person name="Labutti K."/>
            <person name="Grigoriev I.V."/>
            <person name="Murat C."/>
            <person name="Martin F."/>
            <person name="Albertini E."/>
            <person name="Donnini D."/>
            <person name="Bonito G."/>
        </authorList>
    </citation>
    <scope>NUCLEOTIDE SEQUENCE [LARGE SCALE GENOMIC DNA]</scope>
    <source>
        <strain evidence="2 3">Sb_GMNB300</strain>
    </source>
</reference>
<sequence>MKGLTTTIKDADNPRGNMQSKEYQKTHIARCLMTFRSIREAVQSTSGAQGYGHKHSEVDASVDISRVAELLVKDNVMIHIQGRSQSGPQGGKVDVLSAIDSFDKGCQAILHGRNVSEAIQRRQKAPIPDVALAAYDDPEAFMKEPEGGWFDWEELEKRTIGTLADESRQESSDDDDEDGIRGRDWRMVW</sequence>
<accession>A0A5J5FAA5</accession>